<evidence type="ECO:0000313" key="2">
    <source>
        <dbReference type="EMBL" id="SNS83866.1"/>
    </source>
</evidence>
<evidence type="ECO:0000313" key="3">
    <source>
        <dbReference type="Proteomes" id="UP000198420"/>
    </source>
</evidence>
<dbReference type="Pfam" id="PF14028">
    <property type="entry name" value="Lant_dehydr_C"/>
    <property type="match status" value="1"/>
</dbReference>
<dbReference type="OrthoDB" id="3607295at2"/>
<sequence length="310" mass="34029">MSGDAWISAHIFHAGSLDRMALELVAPLRDELADGIDGLFFLRYWEGGPHLRLRIRPRDAGEGVRRLVADRASAYLDRRPSQRSLTEREYRRLADTAAAGERLTSHERRLHPNDSVRFTGYRPEHHAFGGPACMPIVERHFAESSAIALDLLARQPCTAQRAAIGVAVLYTVLALCEPELDRAARAAAALRFPASPPVEEAFRRARSGLTAQARACWEGPPPRDGPLADWAESVSALHGRLTELNNDPSDAGSPLSFLARGAVSRILLRCTHLLNNRLGVAPGIESRLALLAARTLAELHQEHTHARLLA</sequence>
<dbReference type="Proteomes" id="UP000198420">
    <property type="component" value="Unassembled WGS sequence"/>
</dbReference>
<accession>A0A239HRE9</accession>
<feature type="domain" description="Thiopeptide-type bacteriocin biosynthesis" evidence="1">
    <location>
        <begin position="6"/>
        <end position="295"/>
    </location>
</feature>
<dbReference type="RefSeq" id="WP_089317076.1">
    <property type="nucleotide sequence ID" value="NZ_FZNP01000034.1"/>
</dbReference>
<organism evidence="2 3">
    <name type="scientific">Actinomadura mexicana</name>
    <dbReference type="NCBI Taxonomy" id="134959"/>
    <lineage>
        <taxon>Bacteria</taxon>
        <taxon>Bacillati</taxon>
        <taxon>Actinomycetota</taxon>
        <taxon>Actinomycetes</taxon>
        <taxon>Streptosporangiales</taxon>
        <taxon>Thermomonosporaceae</taxon>
        <taxon>Actinomadura</taxon>
    </lineage>
</organism>
<name>A0A239HRE9_9ACTN</name>
<dbReference type="AlphaFoldDB" id="A0A239HRE9"/>
<reference evidence="3" key="1">
    <citation type="submission" date="2017-06" db="EMBL/GenBank/DDBJ databases">
        <authorList>
            <person name="Varghese N."/>
            <person name="Submissions S."/>
        </authorList>
    </citation>
    <scope>NUCLEOTIDE SEQUENCE [LARGE SCALE GENOMIC DNA]</scope>
    <source>
        <strain evidence="3">DSM 44485</strain>
    </source>
</reference>
<dbReference type="InterPro" id="IPR023809">
    <property type="entry name" value="Thiopep_bacteriocin_synth_dom"/>
</dbReference>
<protein>
    <submittedName>
        <fullName evidence="2">Thiopeptide-type bacteriocin biosynthesis domain-containing protein</fullName>
    </submittedName>
</protein>
<proteinExistence type="predicted"/>
<keyword evidence="3" id="KW-1185">Reference proteome</keyword>
<evidence type="ECO:0000259" key="1">
    <source>
        <dbReference type="Pfam" id="PF14028"/>
    </source>
</evidence>
<dbReference type="EMBL" id="FZNP01000034">
    <property type="protein sequence ID" value="SNS83866.1"/>
    <property type="molecule type" value="Genomic_DNA"/>
</dbReference>
<gene>
    <name evidence="2" type="ORF">SAMN06265355_1349</name>
</gene>